<proteinExistence type="predicted"/>
<dbReference type="Proteomes" id="UP000251186">
    <property type="component" value="Unassembled WGS sequence"/>
</dbReference>
<evidence type="ECO:0000313" key="1">
    <source>
        <dbReference type="EMBL" id="SPU52455.1"/>
    </source>
</evidence>
<name>A0A2X1CVK2_BREVE</name>
<protein>
    <submittedName>
        <fullName evidence="1">Uncharacterized protein</fullName>
    </submittedName>
</protein>
<dbReference type="AlphaFoldDB" id="A0A2X1CVK2"/>
<reference evidence="1 2" key="1">
    <citation type="submission" date="2018-06" db="EMBL/GenBank/DDBJ databases">
        <authorList>
            <consortium name="Pathogen Informatics"/>
            <person name="Doyle S."/>
        </authorList>
    </citation>
    <scope>NUCLEOTIDE SEQUENCE [LARGE SCALE GENOMIC DNA]</scope>
    <source>
        <strain evidence="1 2">NCTC11166</strain>
    </source>
</reference>
<gene>
    <name evidence="1" type="ORF">NCTC11166_00785</name>
</gene>
<accession>A0A2X1CVK2</accession>
<organism evidence="1 2">
    <name type="scientific">Brevundimonas vesicularis</name>
    <name type="common">Pseudomonas vesicularis</name>
    <dbReference type="NCBI Taxonomy" id="41276"/>
    <lineage>
        <taxon>Bacteria</taxon>
        <taxon>Pseudomonadati</taxon>
        <taxon>Pseudomonadota</taxon>
        <taxon>Alphaproteobacteria</taxon>
        <taxon>Caulobacterales</taxon>
        <taxon>Caulobacteraceae</taxon>
        <taxon>Brevundimonas</taxon>
    </lineage>
</organism>
<evidence type="ECO:0000313" key="2">
    <source>
        <dbReference type="Proteomes" id="UP000251186"/>
    </source>
</evidence>
<dbReference type="EMBL" id="UAQP01000005">
    <property type="protein sequence ID" value="SPU52455.1"/>
    <property type="molecule type" value="Genomic_DNA"/>
</dbReference>
<sequence length="64" mass="7071">MDAVSKLVTNLAQAFTFGVLNCRDYTYGSGNRYSSGKSPKRSIESFQEFFDGWHIKQLCAKGGG</sequence>